<keyword evidence="3" id="KW-1185">Reference proteome</keyword>
<evidence type="ECO:0000256" key="1">
    <source>
        <dbReference type="SAM" id="Phobius"/>
    </source>
</evidence>
<dbReference type="EMBL" id="CP024847">
    <property type="protein sequence ID" value="AUR51050.1"/>
    <property type="molecule type" value="Genomic_DNA"/>
</dbReference>
<sequence length="264" mass="30725">MPAWFYDLPVLAALFLIYIIFGCISIFGFWIRRKFLTKRKSFKIISIAQQTSLTFGTLFMAFWIAINWQTLDELALASENEAHAILNIYSISKTIHDENSRYEVRQSIINYLDSVINDEYKFLEHGQISNQTEAQFGKLMQTVYRDIPTETIQDQMSYQQMSNALNQLVGYRTERLDFVNGELNGVLLIFFIILLILICFWNGCVSNRSNRNFRLTILALFSQNLIILSSAWLILEIDRPFQGHFHIGNTSFVSVANEIRKLNF</sequence>
<keyword evidence="1" id="KW-0472">Membrane</keyword>
<dbReference type="InterPro" id="IPR025333">
    <property type="entry name" value="DUF4239"/>
</dbReference>
<organism evidence="2 3">
    <name type="scientific">Aquella oligotrophica</name>
    <dbReference type="NCBI Taxonomy" id="2067065"/>
    <lineage>
        <taxon>Bacteria</taxon>
        <taxon>Pseudomonadati</taxon>
        <taxon>Pseudomonadota</taxon>
        <taxon>Betaproteobacteria</taxon>
        <taxon>Neisseriales</taxon>
        <taxon>Neisseriaceae</taxon>
        <taxon>Aquella</taxon>
    </lineage>
</organism>
<evidence type="ECO:0000313" key="3">
    <source>
        <dbReference type="Proteomes" id="UP000236655"/>
    </source>
</evidence>
<dbReference type="OrthoDB" id="8595256at2"/>
<protein>
    <recommendedName>
        <fullName evidence="4">DUF4239 domain-containing protein</fullName>
    </recommendedName>
</protein>
<dbReference type="RefSeq" id="WP_102950350.1">
    <property type="nucleotide sequence ID" value="NZ_CP024847.1"/>
</dbReference>
<evidence type="ECO:0000313" key="2">
    <source>
        <dbReference type="EMBL" id="AUR51050.1"/>
    </source>
</evidence>
<feature type="transmembrane region" description="Helical" evidence="1">
    <location>
        <begin position="183"/>
        <end position="203"/>
    </location>
</feature>
<gene>
    <name evidence="2" type="ORF">CUN60_01590</name>
</gene>
<dbReference type="Pfam" id="PF14023">
    <property type="entry name" value="Bestrophin-like"/>
    <property type="match status" value="1"/>
</dbReference>
<evidence type="ECO:0008006" key="4">
    <source>
        <dbReference type="Google" id="ProtNLM"/>
    </source>
</evidence>
<dbReference type="AlphaFoldDB" id="A0A2I7N3L5"/>
<feature type="transmembrane region" description="Helical" evidence="1">
    <location>
        <begin position="12"/>
        <end position="32"/>
    </location>
</feature>
<keyword evidence="1" id="KW-1133">Transmembrane helix</keyword>
<reference evidence="3" key="1">
    <citation type="submission" date="2017-11" db="EMBL/GenBank/DDBJ databases">
        <authorList>
            <person name="Chan K.G."/>
            <person name="Lee L.S."/>
        </authorList>
    </citation>
    <scope>NUCLEOTIDE SEQUENCE [LARGE SCALE GENOMIC DNA]</scope>
    <source>
        <strain evidence="3">DSM 100970</strain>
    </source>
</reference>
<name>A0A2I7N3L5_9NEIS</name>
<accession>A0A2I7N3L5</accession>
<keyword evidence="1" id="KW-0812">Transmembrane</keyword>
<dbReference type="Proteomes" id="UP000236655">
    <property type="component" value="Chromosome"/>
</dbReference>
<dbReference type="KEGG" id="nba:CUN60_01590"/>
<feature type="transmembrane region" description="Helical" evidence="1">
    <location>
        <begin position="215"/>
        <end position="235"/>
    </location>
</feature>
<feature type="transmembrane region" description="Helical" evidence="1">
    <location>
        <begin position="44"/>
        <end position="66"/>
    </location>
</feature>
<proteinExistence type="predicted"/>